<dbReference type="PANTHER" id="PTHR31286:SF167">
    <property type="entry name" value="OS09G0268800 PROTEIN"/>
    <property type="match status" value="1"/>
</dbReference>
<evidence type="ECO:0000256" key="1">
    <source>
        <dbReference type="SAM" id="MobiDB-lite"/>
    </source>
</evidence>
<feature type="region of interest" description="Disordered" evidence="1">
    <location>
        <begin position="312"/>
        <end position="364"/>
    </location>
</feature>
<dbReference type="InterPro" id="IPR040256">
    <property type="entry name" value="At4g02000-like"/>
</dbReference>
<dbReference type="Pfam" id="PF14111">
    <property type="entry name" value="DUF4283"/>
    <property type="match status" value="1"/>
</dbReference>
<reference evidence="3 4" key="1">
    <citation type="submission" date="2024-01" db="EMBL/GenBank/DDBJ databases">
        <title>A telomere-to-telomere, gap-free genome of sweet tea (Lithocarpus litseifolius).</title>
        <authorList>
            <person name="Zhou J."/>
        </authorList>
    </citation>
    <scope>NUCLEOTIDE SEQUENCE [LARGE SCALE GENOMIC DNA]</scope>
    <source>
        <strain evidence="3">Zhou-2022a</strain>
        <tissue evidence="3">Leaf</tissue>
    </source>
</reference>
<comment type="caution">
    <text evidence="3">The sequence shown here is derived from an EMBL/GenBank/DDBJ whole genome shotgun (WGS) entry which is preliminary data.</text>
</comment>
<gene>
    <name evidence="3" type="ORF">SO802_008855</name>
</gene>
<dbReference type="PANTHER" id="PTHR31286">
    <property type="entry name" value="GLYCINE-RICH CELL WALL STRUCTURAL PROTEIN 1.8-LIKE"/>
    <property type="match status" value="1"/>
</dbReference>
<evidence type="ECO:0000259" key="2">
    <source>
        <dbReference type="Pfam" id="PF14111"/>
    </source>
</evidence>
<dbReference type="InterPro" id="IPR025558">
    <property type="entry name" value="DUF4283"/>
</dbReference>
<feature type="compositionally biased region" description="Basic and acidic residues" evidence="1">
    <location>
        <begin position="317"/>
        <end position="340"/>
    </location>
</feature>
<protein>
    <recommendedName>
        <fullName evidence="2">DUF4283 domain-containing protein</fullName>
    </recommendedName>
</protein>
<name>A0AAW2D9T7_9ROSI</name>
<proteinExistence type="predicted"/>
<accession>A0AAW2D9T7</accession>
<feature type="domain" description="DUF4283" evidence="2">
    <location>
        <begin position="38"/>
        <end position="117"/>
    </location>
</feature>
<dbReference type="Proteomes" id="UP001459277">
    <property type="component" value="Unassembled WGS sequence"/>
</dbReference>
<evidence type="ECO:0000313" key="4">
    <source>
        <dbReference type="Proteomes" id="UP001459277"/>
    </source>
</evidence>
<dbReference type="AlphaFoldDB" id="A0AAW2D9T7"/>
<dbReference type="EMBL" id="JAZDWU010000003">
    <property type="protein sequence ID" value="KAL0007353.1"/>
    <property type="molecule type" value="Genomic_DNA"/>
</dbReference>
<keyword evidence="4" id="KW-1185">Reference proteome</keyword>
<feature type="region of interest" description="Disordered" evidence="1">
    <location>
        <begin position="204"/>
        <end position="256"/>
    </location>
</feature>
<organism evidence="3 4">
    <name type="scientific">Lithocarpus litseifolius</name>
    <dbReference type="NCBI Taxonomy" id="425828"/>
    <lineage>
        <taxon>Eukaryota</taxon>
        <taxon>Viridiplantae</taxon>
        <taxon>Streptophyta</taxon>
        <taxon>Embryophyta</taxon>
        <taxon>Tracheophyta</taxon>
        <taxon>Spermatophyta</taxon>
        <taxon>Magnoliopsida</taxon>
        <taxon>eudicotyledons</taxon>
        <taxon>Gunneridae</taxon>
        <taxon>Pentapetalae</taxon>
        <taxon>rosids</taxon>
        <taxon>fabids</taxon>
        <taxon>Fagales</taxon>
        <taxon>Fagaceae</taxon>
        <taxon>Lithocarpus</taxon>
    </lineage>
</organism>
<feature type="compositionally biased region" description="Basic and acidic residues" evidence="1">
    <location>
        <begin position="217"/>
        <end position="240"/>
    </location>
</feature>
<evidence type="ECO:0000313" key="3">
    <source>
        <dbReference type="EMBL" id="KAL0007353.1"/>
    </source>
</evidence>
<sequence>MDATLEELWKRFKLSEEERGVLAVESHDVAVSKLQAKFSILFKLQTNKDFNKDAFKSTCANLWRASHGVNIKEVGQNLFLAIFVSEEHLEVVFDKGPWSFDKKLILMKRFSGDVSPAKVTFTHSAFWIRIFNIPIKSMSREVGAKIANEVGELITVDAPKSGVAWGPFLRIRVNIDITKPLMRDRECPQSKIGHFSSDDEDFQFGPWLRSSAPKGLRKTDPRRDQSETRAEDDDGVHSVAEEPGESSHHRHLSTELPLMVGTNYPAEPRMPPEGNLNFFEREMVRIPSPNQISNSQRDEANLRSGLISKPDSVLNLKGRDKGESTSKLEIGDKTEIHRGIPIDSSSNSKSSQLRPLGMNLTEDNFEKPGEIHSEVGEDIEMSVTSFECTKNLDLTKHSLRSWKRIIRNDMVLNSNQSPSLKVSSSKRHAENYDPNHSAELPPHKKKQAIDPFDTHSFFLLTGVGTQSPPSLP</sequence>
<feature type="region of interest" description="Disordered" evidence="1">
    <location>
        <begin position="415"/>
        <end position="448"/>
    </location>
</feature>